<dbReference type="RefSeq" id="WP_122965752.1">
    <property type="nucleotide sequence ID" value="NZ_BJMH01000004.1"/>
</dbReference>
<dbReference type="InterPro" id="IPR025630">
    <property type="entry name" value="DUF4288"/>
</dbReference>
<evidence type="ECO:0000313" key="1">
    <source>
        <dbReference type="EMBL" id="GEB31505.1"/>
    </source>
</evidence>
<gene>
    <name evidence="1" type="ORF">BPA01_10850</name>
</gene>
<organism evidence="1 2">
    <name type="scientific">Brevibacillus parabrevis</name>
    <dbReference type="NCBI Taxonomy" id="54914"/>
    <lineage>
        <taxon>Bacteria</taxon>
        <taxon>Bacillati</taxon>
        <taxon>Bacillota</taxon>
        <taxon>Bacilli</taxon>
        <taxon>Bacillales</taxon>
        <taxon>Paenibacillaceae</taxon>
        <taxon>Brevibacillus</taxon>
    </lineage>
</organism>
<dbReference type="Proteomes" id="UP000316882">
    <property type="component" value="Unassembled WGS sequence"/>
</dbReference>
<protein>
    <submittedName>
        <fullName evidence="1">S-ribosylhomocysteinase</fullName>
    </submittedName>
</protein>
<dbReference type="Pfam" id="PF14119">
    <property type="entry name" value="DUF4288"/>
    <property type="match status" value="1"/>
</dbReference>
<dbReference type="EMBL" id="BJMH01000004">
    <property type="protein sequence ID" value="GEB31505.1"/>
    <property type="molecule type" value="Genomic_DNA"/>
</dbReference>
<sequence>METNSKLPQTKWYAVKVLFESVHSGGSDQQKNEDNAENNMKLFEESIILVKDTNMEKAIEIAEKFAKKAEHESLNSFGETVKHQFVRHLHAFELNDDKITIGTEIYSRFIHVGQEISASDVIKRYYPEVLDEDGDSE</sequence>
<comment type="caution">
    <text evidence="1">The sequence shown here is derived from an EMBL/GenBank/DDBJ whole genome shotgun (WGS) entry which is preliminary data.</text>
</comment>
<proteinExistence type="predicted"/>
<reference evidence="1 2" key="1">
    <citation type="submission" date="2019-06" db="EMBL/GenBank/DDBJ databases">
        <title>Whole genome shotgun sequence of Brevibacillus parabrevis NBRC 12334.</title>
        <authorList>
            <person name="Hosoyama A."/>
            <person name="Uohara A."/>
            <person name="Ohji S."/>
            <person name="Ichikawa N."/>
        </authorList>
    </citation>
    <scope>NUCLEOTIDE SEQUENCE [LARGE SCALE GENOMIC DNA]</scope>
    <source>
        <strain evidence="1 2">NBRC 12334</strain>
    </source>
</reference>
<name>A0A4Y3PFK8_BREPA</name>
<keyword evidence="2" id="KW-1185">Reference proteome</keyword>
<evidence type="ECO:0000313" key="2">
    <source>
        <dbReference type="Proteomes" id="UP000316882"/>
    </source>
</evidence>
<accession>A0A4Y3PFK8</accession>
<dbReference type="AlphaFoldDB" id="A0A4Y3PFK8"/>